<feature type="compositionally biased region" description="Pro residues" evidence="2">
    <location>
        <begin position="142"/>
        <end position="151"/>
    </location>
</feature>
<dbReference type="GO" id="GO:0005581">
    <property type="term" value="C:collagen trimer"/>
    <property type="evidence" value="ECO:0007669"/>
    <property type="project" value="UniProtKB-KW"/>
</dbReference>
<accession>A0A2G9TZK3</accession>
<keyword evidence="3" id="KW-0176">Collagen</keyword>
<keyword evidence="4" id="KW-1185">Reference proteome</keyword>
<gene>
    <name evidence="3" type="ORF">TELCIR_14935</name>
</gene>
<evidence type="ECO:0000313" key="4">
    <source>
        <dbReference type="Proteomes" id="UP000230423"/>
    </source>
</evidence>
<feature type="compositionally biased region" description="Low complexity" evidence="2">
    <location>
        <begin position="94"/>
        <end position="130"/>
    </location>
</feature>
<proteinExistence type="predicted"/>
<evidence type="ECO:0000256" key="2">
    <source>
        <dbReference type="SAM" id="MobiDB-lite"/>
    </source>
</evidence>
<keyword evidence="1" id="KW-0677">Repeat</keyword>
<sequence>ALTDDAWKEVVTMNIPEEREPTLEITVEREKRDGQPPSRCNCKVQTECPPGPPGPPGLKGEDGIPGVPGYPGPDGVGAGRFALEINSRGCIKCPAGRPGLRGPTGRPGRPGRDGSPGLPGVSMGVGRPGPRGAPGDRGAPGPDGPIGPPGKPGRNGVRWLRGPPGPRGQPGGLGPPGPPGRPGVAEEGPDGLPGPPGDQGRPGMPGPMGKPGRPGAPGIPGLDAEYCPCPARGVSRSVHQDEGYEDDTVSSDEPIVHPSATQFFEHRKRIGFPETYDIPPAVARRQFGKGEQLLRLTHQLQYNIL</sequence>
<dbReference type="PANTHER" id="PTHR24637:SF252">
    <property type="entry name" value="NEMATODE CUTICLE COLLAGEN N-TERMINAL DOMAIN-CONTAINING PROTEIN"/>
    <property type="match status" value="1"/>
</dbReference>
<dbReference type="EMBL" id="KZ350873">
    <property type="protein sequence ID" value="PIO63466.1"/>
    <property type="molecule type" value="Genomic_DNA"/>
</dbReference>
<feature type="region of interest" description="Disordered" evidence="2">
    <location>
        <begin position="29"/>
        <end position="72"/>
    </location>
</feature>
<dbReference type="Pfam" id="PF01391">
    <property type="entry name" value="Collagen"/>
    <property type="match status" value="1"/>
</dbReference>
<dbReference type="OrthoDB" id="5877364at2759"/>
<organism evidence="3 4">
    <name type="scientific">Teladorsagia circumcincta</name>
    <name type="common">Brown stomach worm</name>
    <name type="synonym">Ostertagia circumcincta</name>
    <dbReference type="NCBI Taxonomy" id="45464"/>
    <lineage>
        <taxon>Eukaryota</taxon>
        <taxon>Metazoa</taxon>
        <taxon>Ecdysozoa</taxon>
        <taxon>Nematoda</taxon>
        <taxon>Chromadorea</taxon>
        <taxon>Rhabditida</taxon>
        <taxon>Rhabditina</taxon>
        <taxon>Rhabditomorpha</taxon>
        <taxon>Strongyloidea</taxon>
        <taxon>Trichostrongylidae</taxon>
        <taxon>Teladorsagia</taxon>
    </lineage>
</organism>
<reference evidence="3 4" key="1">
    <citation type="submission" date="2015-09" db="EMBL/GenBank/DDBJ databases">
        <title>Draft genome of the parasitic nematode Teladorsagia circumcincta isolate WARC Sus (inbred).</title>
        <authorList>
            <person name="Mitreva M."/>
        </authorList>
    </citation>
    <scope>NUCLEOTIDE SEQUENCE [LARGE SCALE GENOMIC DNA]</scope>
    <source>
        <strain evidence="3 4">S</strain>
    </source>
</reference>
<feature type="region of interest" description="Disordered" evidence="2">
    <location>
        <begin position="90"/>
        <end position="224"/>
    </location>
</feature>
<evidence type="ECO:0000313" key="3">
    <source>
        <dbReference type="EMBL" id="PIO63466.1"/>
    </source>
</evidence>
<dbReference type="InterPro" id="IPR008160">
    <property type="entry name" value="Collagen"/>
</dbReference>
<dbReference type="PANTHER" id="PTHR24637">
    <property type="entry name" value="COLLAGEN"/>
    <property type="match status" value="1"/>
</dbReference>
<name>A0A2G9TZK3_TELCI</name>
<feature type="compositionally biased region" description="Pro residues" evidence="2">
    <location>
        <begin position="163"/>
        <end position="181"/>
    </location>
</feature>
<dbReference type="Proteomes" id="UP000230423">
    <property type="component" value="Unassembled WGS sequence"/>
</dbReference>
<dbReference type="AlphaFoldDB" id="A0A2G9TZK3"/>
<evidence type="ECO:0000256" key="1">
    <source>
        <dbReference type="ARBA" id="ARBA00022737"/>
    </source>
</evidence>
<protein>
    <submittedName>
        <fullName evidence="3">Collagen triple helix repeat protein</fullName>
    </submittedName>
</protein>
<feature type="non-terminal residue" evidence="3">
    <location>
        <position position="1"/>
    </location>
</feature>